<protein>
    <submittedName>
        <fullName evidence="2">DUF1758 domain-containing protein</fullName>
    </submittedName>
</protein>
<keyword evidence="1" id="KW-1185">Reference proteome</keyword>
<name>A0A1I7WUR4_HETBA</name>
<evidence type="ECO:0000313" key="1">
    <source>
        <dbReference type="Proteomes" id="UP000095283"/>
    </source>
</evidence>
<dbReference type="AlphaFoldDB" id="A0A1I7WUR4"/>
<accession>A0A1I7WUR4</accession>
<proteinExistence type="predicted"/>
<sequence>MNCKSNTQPTSSSRAVTSDSEPIQLNITHSTDKSKKIVFKRFCISSMIFGNVDIPKTNLLQLGETSIDLFTQSIDELLSGEVVTSGANNIKNSNGKNIILSEYDEVDDLETSLLRVSLGKIANNEDNSSEKFSQVVVFSSLIIVQVNLCKEFVEDLEDSFDHPISVPNTPSTVSPLGKCSRLTAMPSKVSVISVPYFTINDVCRNETAWNHFVQRSSIWKLVGLSLAFSPLGTTVDGIVFCTPDSNPDFISLSQEYFPGNSCEESLCPSSTPSQSIPISDRLSAISHILSSCQVYMGNALKDSLTLWESFKIMVSRPVCISYLSFLSHIKCGDSVPTISQIATEFEWNFDVQAFLLMNPRIRTAVQAFIYSRLVKKLPTLVINMSSAKSFNLEFGIIKARPTLESLGVVYTYMYYFF</sequence>
<evidence type="ECO:0000313" key="2">
    <source>
        <dbReference type="WBParaSite" id="Hba_08919"/>
    </source>
</evidence>
<dbReference type="WBParaSite" id="Hba_08919">
    <property type="protein sequence ID" value="Hba_08919"/>
    <property type="gene ID" value="Hba_08919"/>
</dbReference>
<dbReference type="Proteomes" id="UP000095283">
    <property type="component" value="Unplaced"/>
</dbReference>
<organism evidence="1 2">
    <name type="scientific">Heterorhabditis bacteriophora</name>
    <name type="common">Entomopathogenic nematode worm</name>
    <dbReference type="NCBI Taxonomy" id="37862"/>
    <lineage>
        <taxon>Eukaryota</taxon>
        <taxon>Metazoa</taxon>
        <taxon>Ecdysozoa</taxon>
        <taxon>Nematoda</taxon>
        <taxon>Chromadorea</taxon>
        <taxon>Rhabditida</taxon>
        <taxon>Rhabditina</taxon>
        <taxon>Rhabditomorpha</taxon>
        <taxon>Strongyloidea</taxon>
        <taxon>Heterorhabditidae</taxon>
        <taxon>Heterorhabditis</taxon>
    </lineage>
</organism>
<reference evidence="2" key="1">
    <citation type="submission" date="2016-11" db="UniProtKB">
        <authorList>
            <consortium name="WormBaseParasite"/>
        </authorList>
    </citation>
    <scope>IDENTIFICATION</scope>
</reference>